<evidence type="ECO:0000313" key="1">
    <source>
        <dbReference type="Proteomes" id="UP000025227"/>
    </source>
</evidence>
<dbReference type="WBParaSite" id="HCON_00043470-00001">
    <property type="protein sequence ID" value="HCON_00043470-00001"/>
    <property type="gene ID" value="HCON_00043470"/>
</dbReference>
<evidence type="ECO:0000313" key="2">
    <source>
        <dbReference type="WBParaSite" id="HCON_00043470-00001"/>
    </source>
</evidence>
<sequence length="137" mass="15497">MRQLRAPFDALLRKDAPLEWDSEWDAAFERAKKVFASDLLLTHYIQPKSESEEGTQPFAFNEDQRGIGEARPHVRRLAGKCQVTRQEHTVGVLARIHHGAKPVSISMAQIREFLSWLSATLSPNGREVIIMTPPPVL</sequence>
<organism evidence="1 2">
    <name type="scientific">Haemonchus contortus</name>
    <name type="common">Barber pole worm</name>
    <dbReference type="NCBI Taxonomy" id="6289"/>
    <lineage>
        <taxon>Eukaryota</taxon>
        <taxon>Metazoa</taxon>
        <taxon>Ecdysozoa</taxon>
        <taxon>Nematoda</taxon>
        <taxon>Chromadorea</taxon>
        <taxon>Rhabditida</taxon>
        <taxon>Rhabditina</taxon>
        <taxon>Rhabditomorpha</taxon>
        <taxon>Strongyloidea</taxon>
        <taxon>Trichostrongylidae</taxon>
        <taxon>Haemonchus</taxon>
    </lineage>
</organism>
<keyword evidence="1" id="KW-1185">Reference proteome</keyword>
<dbReference type="Proteomes" id="UP000025227">
    <property type="component" value="Unplaced"/>
</dbReference>
<name>A0A7I4Y2P4_HAECO</name>
<proteinExistence type="predicted"/>
<accession>A0A7I4Y2P4</accession>
<protein>
    <submittedName>
        <fullName evidence="2">Integrase</fullName>
    </submittedName>
</protein>
<dbReference type="AlphaFoldDB" id="A0A7I4Y2P4"/>
<reference evidence="2" key="1">
    <citation type="submission" date="2020-12" db="UniProtKB">
        <authorList>
            <consortium name="WormBaseParasite"/>
        </authorList>
    </citation>
    <scope>IDENTIFICATION</scope>
    <source>
        <strain evidence="2">MHco3</strain>
    </source>
</reference>